<dbReference type="Pfam" id="PF01594">
    <property type="entry name" value="AI-2E_transport"/>
    <property type="match status" value="1"/>
</dbReference>
<proteinExistence type="inferred from homology"/>
<evidence type="ECO:0000256" key="3">
    <source>
        <dbReference type="ARBA" id="ARBA00022448"/>
    </source>
</evidence>
<feature type="transmembrane region" description="Helical" evidence="11">
    <location>
        <begin position="324"/>
        <end position="351"/>
    </location>
</feature>
<dbReference type="InterPro" id="IPR002549">
    <property type="entry name" value="AI-2E-like"/>
</dbReference>
<keyword evidence="7" id="KW-0573">Peptidoglycan synthesis</keyword>
<sequence>MSKLSPTSRAPSLAPEVEEIPLGVRRLASWSWRIIVIVAAAALLLWGLLQVTTIVIPVLLAVLLACLLTPVVKLLTRYTFLGRTAASGIALLGLLLVISGMFTLAGRQLITQLADIQDKAVTGFQSVMTWATTTFQIDAPMIDSAIDEGLAKLQDNADTVLNSAVSTAAVLGNLATGVVVLLFTLFFLLSSGSSIWSWTVGLLPPAARVPTHEAFRRGWKALSAYVRTQILVAAVDATGIAIGMVFLGLGSYAVPIWLLVFLFSFVPLVGAIASGAIAILIVLVLQNWIFALIMLGIVLVVQQLESNILQPILMGKAVELHPLAVFLGVAGGAMIAGIPGALFAIPLIAFVNATLLYLVGRDSSPELGVDTIAADHFASLGGNRPAHVTAGADASDDGDASEGTAASDAPGASEGAAASDAPGASEGAAASDDAGASDDASTSQGVQTAPAPLPAGAREGLAAEGATAPLQGRRRSDGADGTGREDGADGADRPAGTGDGQAPAQDRQSPSSPSDQDSADGR</sequence>
<dbReference type="GO" id="GO:0005886">
    <property type="term" value="C:plasma membrane"/>
    <property type="evidence" value="ECO:0007669"/>
    <property type="project" value="UniProtKB-SubCell"/>
</dbReference>
<reference evidence="12 13" key="1">
    <citation type="journal article" date="2017" name="Elife">
        <title>Extensive horizontal gene transfer in cheese-associated bacteria.</title>
        <authorList>
            <person name="Bonham K.S."/>
            <person name="Wolfe B.E."/>
            <person name="Dutton R.J."/>
        </authorList>
    </citation>
    <scope>NUCLEOTIDE SEQUENCE [LARGE SCALE GENOMIC DNA]</scope>
    <source>
        <strain evidence="12 13">341_9</strain>
    </source>
</reference>
<feature type="transmembrane region" description="Helical" evidence="11">
    <location>
        <begin position="230"/>
        <end position="250"/>
    </location>
</feature>
<feature type="transmembrane region" description="Helical" evidence="11">
    <location>
        <begin position="288"/>
        <end position="304"/>
    </location>
</feature>
<feature type="region of interest" description="Disordered" evidence="10">
    <location>
        <begin position="388"/>
        <end position="522"/>
    </location>
</feature>
<name>A0A2A3YFD3_9MICO</name>
<feature type="transmembrane region" description="Helical" evidence="11">
    <location>
        <begin position="30"/>
        <end position="48"/>
    </location>
</feature>
<feature type="compositionally biased region" description="Basic and acidic residues" evidence="10">
    <location>
        <begin position="474"/>
        <end position="492"/>
    </location>
</feature>
<evidence type="ECO:0000256" key="10">
    <source>
        <dbReference type="SAM" id="MobiDB-lite"/>
    </source>
</evidence>
<feature type="transmembrane region" description="Helical" evidence="11">
    <location>
        <begin position="168"/>
        <end position="189"/>
    </location>
</feature>
<evidence type="ECO:0000256" key="6">
    <source>
        <dbReference type="ARBA" id="ARBA00022960"/>
    </source>
</evidence>
<feature type="compositionally biased region" description="Low complexity" evidence="10">
    <location>
        <begin position="501"/>
        <end position="516"/>
    </location>
</feature>
<dbReference type="PANTHER" id="PTHR21716">
    <property type="entry name" value="TRANSMEMBRANE PROTEIN"/>
    <property type="match status" value="1"/>
</dbReference>
<feature type="transmembrane region" description="Helical" evidence="11">
    <location>
        <begin position="256"/>
        <end position="281"/>
    </location>
</feature>
<keyword evidence="9 11" id="KW-0472">Membrane</keyword>
<keyword evidence="6" id="KW-0133">Cell shape</keyword>
<organism evidence="12 13">
    <name type="scientific">Brachybacterium alimentarium</name>
    <dbReference type="NCBI Taxonomy" id="47845"/>
    <lineage>
        <taxon>Bacteria</taxon>
        <taxon>Bacillati</taxon>
        <taxon>Actinomycetota</taxon>
        <taxon>Actinomycetes</taxon>
        <taxon>Micrococcales</taxon>
        <taxon>Dermabacteraceae</taxon>
        <taxon>Brachybacterium</taxon>
    </lineage>
</organism>
<evidence type="ECO:0000256" key="8">
    <source>
        <dbReference type="ARBA" id="ARBA00022989"/>
    </source>
</evidence>
<evidence type="ECO:0000313" key="12">
    <source>
        <dbReference type="EMBL" id="PCC38053.1"/>
    </source>
</evidence>
<evidence type="ECO:0000256" key="11">
    <source>
        <dbReference type="SAM" id="Phobius"/>
    </source>
</evidence>
<gene>
    <name evidence="12" type="ORF">CIK66_15950</name>
</gene>
<accession>A0A2A3YFD3</accession>
<dbReference type="GO" id="GO:0009252">
    <property type="term" value="P:peptidoglycan biosynthetic process"/>
    <property type="evidence" value="ECO:0007669"/>
    <property type="project" value="UniProtKB-KW"/>
</dbReference>
<evidence type="ECO:0000256" key="4">
    <source>
        <dbReference type="ARBA" id="ARBA00022475"/>
    </source>
</evidence>
<evidence type="ECO:0000256" key="2">
    <source>
        <dbReference type="ARBA" id="ARBA00009773"/>
    </source>
</evidence>
<dbReference type="PRINTS" id="PR01806">
    <property type="entry name" value="VIRFACTRMVIN"/>
</dbReference>
<feature type="compositionally biased region" description="Low complexity" evidence="10">
    <location>
        <begin position="454"/>
        <end position="468"/>
    </location>
</feature>
<keyword evidence="8 11" id="KW-1133">Transmembrane helix</keyword>
<comment type="subcellular location">
    <subcellularLocation>
        <location evidence="1">Cell membrane</location>
        <topology evidence="1">Multi-pass membrane protein</topology>
    </subcellularLocation>
</comment>
<dbReference type="OrthoDB" id="9784366at2"/>
<dbReference type="PANTHER" id="PTHR21716:SF53">
    <property type="entry name" value="PERMEASE PERM-RELATED"/>
    <property type="match status" value="1"/>
</dbReference>
<keyword evidence="13" id="KW-1185">Reference proteome</keyword>
<evidence type="ECO:0000256" key="5">
    <source>
        <dbReference type="ARBA" id="ARBA00022692"/>
    </source>
</evidence>
<keyword evidence="5 11" id="KW-0812">Transmembrane</keyword>
<comment type="caution">
    <text evidence="12">The sequence shown here is derived from an EMBL/GenBank/DDBJ whole genome shotgun (WGS) entry which is preliminary data.</text>
</comment>
<dbReference type="Proteomes" id="UP000218598">
    <property type="component" value="Unassembled WGS sequence"/>
</dbReference>
<evidence type="ECO:0000313" key="13">
    <source>
        <dbReference type="Proteomes" id="UP000218598"/>
    </source>
</evidence>
<feature type="transmembrane region" description="Helical" evidence="11">
    <location>
        <begin position="54"/>
        <end position="72"/>
    </location>
</feature>
<dbReference type="InterPro" id="IPR004268">
    <property type="entry name" value="MurJ"/>
</dbReference>
<dbReference type="RefSeq" id="WP_096197722.1">
    <property type="nucleotide sequence ID" value="NZ_BAAAIQ010000037.1"/>
</dbReference>
<evidence type="ECO:0000256" key="7">
    <source>
        <dbReference type="ARBA" id="ARBA00022984"/>
    </source>
</evidence>
<dbReference type="GO" id="GO:0055085">
    <property type="term" value="P:transmembrane transport"/>
    <property type="evidence" value="ECO:0007669"/>
    <property type="project" value="TreeGrafter"/>
</dbReference>
<keyword evidence="3" id="KW-0813">Transport</keyword>
<dbReference type="GO" id="GO:0008360">
    <property type="term" value="P:regulation of cell shape"/>
    <property type="evidence" value="ECO:0007669"/>
    <property type="project" value="UniProtKB-KW"/>
</dbReference>
<protein>
    <submittedName>
        <fullName evidence="12">AI-2E family transporter</fullName>
    </submittedName>
</protein>
<dbReference type="EMBL" id="NRGR01000027">
    <property type="protein sequence ID" value="PCC38053.1"/>
    <property type="molecule type" value="Genomic_DNA"/>
</dbReference>
<dbReference type="AlphaFoldDB" id="A0A2A3YFD3"/>
<evidence type="ECO:0000256" key="9">
    <source>
        <dbReference type="ARBA" id="ARBA00023136"/>
    </source>
</evidence>
<feature type="compositionally biased region" description="Low complexity" evidence="10">
    <location>
        <begin position="401"/>
        <end position="441"/>
    </location>
</feature>
<feature type="transmembrane region" description="Helical" evidence="11">
    <location>
        <begin position="84"/>
        <end position="105"/>
    </location>
</feature>
<comment type="similarity">
    <text evidence="2">Belongs to the autoinducer-2 exporter (AI-2E) (TC 2.A.86) family.</text>
</comment>
<evidence type="ECO:0000256" key="1">
    <source>
        <dbReference type="ARBA" id="ARBA00004651"/>
    </source>
</evidence>
<keyword evidence="4" id="KW-1003">Cell membrane</keyword>